<dbReference type="SMR" id="A2DSL7"/>
<dbReference type="KEGG" id="tva:4774608"/>
<dbReference type="RefSeq" id="XP_001328820.1">
    <property type="nucleotide sequence ID" value="XM_001328785.1"/>
</dbReference>
<evidence type="ECO:0000313" key="2">
    <source>
        <dbReference type="Proteomes" id="UP000001542"/>
    </source>
</evidence>
<proteinExistence type="predicted"/>
<accession>A2DSL7</accession>
<dbReference type="eggNOG" id="ENOG502SB50">
    <property type="taxonomic scope" value="Eukaryota"/>
</dbReference>
<dbReference type="OrthoDB" id="10258046at2759"/>
<dbReference type="Proteomes" id="UP000001542">
    <property type="component" value="Unassembled WGS sequence"/>
</dbReference>
<reference evidence="1" key="2">
    <citation type="journal article" date="2007" name="Science">
        <title>Draft genome sequence of the sexually transmitted pathogen Trichomonas vaginalis.</title>
        <authorList>
            <person name="Carlton J.M."/>
            <person name="Hirt R.P."/>
            <person name="Silva J.C."/>
            <person name="Delcher A.L."/>
            <person name="Schatz M."/>
            <person name="Zhao Q."/>
            <person name="Wortman J.R."/>
            <person name="Bidwell S.L."/>
            <person name="Alsmark U.C.M."/>
            <person name="Besteiro S."/>
            <person name="Sicheritz-Ponten T."/>
            <person name="Noel C.J."/>
            <person name="Dacks J.B."/>
            <person name="Foster P.G."/>
            <person name="Simillion C."/>
            <person name="Van de Peer Y."/>
            <person name="Miranda-Saavedra D."/>
            <person name="Barton G.J."/>
            <person name="Westrop G.D."/>
            <person name="Mueller S."/>
            <person name="Dessi D."/>
            <person name="Fiori P.L."/>
            <person name="Ren Q."/>
            <person name="Paulsen I."/>
            <person name="Zhang H."/>
            <person name="Bastida-Corcuera F.D."/>
            <person name="Simoes-Barbosa A."/>
            <person name="Brown M.T."/>
            <person name="Hayes R.D."/>
            <person name="Mukherjee M."/>
            <person name="Okumura C.Y."/>
            <person name="Schneider R."/>
            <person name="Smith A.J."/>
            <person name="Vanacova S."/>
            <person name="Villalvazo M."/>
            <person name="Haas B.J."/>
            <person name="Pertea M."/>
            <person name="Feldblyum T.V."/>
            <person name="Utterback T.R."/>
            <person name="Shu C.L."/>
            <person name="Osoegawa K."/>
            <person name="de Jong P.J."/>
            <person name="Hrdy I."/>
            <person name="Horvathova L."/>
            <person name="Zubacova Z."/>
            <person name="Dolezal P."/>
            <person name="Malik S.B."/>
            <person name="Logsdon J.M. Jr."/>
            <person name="Henze K."/>
            <person name="Gupta A."/>
            <person name="Wang C.C."/>
            <person name="Dunne R.L."/>
            <person name="Upcroft J.A."/>
            <person name="Upcroft P."/>
            <person name="White O."/>
            <person name="Salzberg S.L."/>
            <person name="Tang P."/>
            <person name="Chiu C.-H."/>
            <person name="Lee Y.-S."/>
            <person name="Embley T.M."/>
            <person name="Coombs G.H."/>
            <person name="Mottram J.C."/>
            <person name="Tachezy J."/>
            <person name="Fraser-Liggett C.M."/>
            <person name="Johnson P.J."/>
        </authorList>
    </citation>
    <scope>NUCLEOTIDE SEQUENCE [LARGE SCALE GENOMIC DNA]</scope>
    <source>
        <strain evidence="1">G3</strain>
    </source>
</reference>
<dbReference type="OMA" id="TCWQLAR"/>
<dbReference type="EMBL" id="DS113240">
    <property type="protein sequence ID" value="EAY16597.1"/>
    <property type="molecule type" value="Genomic_DNA"/>
</dbReference>
<name>A2DSL7_TRIV3</name>
<organism evidence="1 2">
    <name type="scientific">Trichomonas vaginalis (strain ATCC PRA-98 / G3)</name>
    <dbReference type="NCBI Taxonomy" id="412133"/>
    <lineage>
        <taxon>Eukaryota</taxon>
        <taxon>Metamonada</taxon>
        <taxon>Parabasalia</taxon>
        <taxon>Trichomonadida</taxon>
        <taxon>Trichomonadidae</taxon>
        <taxon>Trichomonas</taxon>
    </lineage>
</organism>
<evidence type="ECO:0000313" key="1">
    <source>
        <dbReference type="EMBL" id="EAY16597.1"/>
    </source>
</evidence>
<dbReference type="VEuPathDB" id="TrichDB:TVAGG3_0376400"/>
<evidence type="ECO:0008006" key="3">
    <source>
        <dbReference type="Google" id="ProtNLM"/>
    </source>
</evidence>
<dbReference type="InParanoid" id="A2DSL7"/>
<gene>
    <name evidence="1" type="ORF">TVAG_434340</name>
</gene>
<keyword evidence="2" id="KW-1185">Reference proteome</keyword>
<protein>
    <recommendedName>
        <fullName evidence="3">HhH-GPD domain-containing protein</fullName>
    </recommendedName>
</protein>
<dbReference type="AlphaFoldDB" id="A2DSL7"/>
<sequence>MKLTEAQLKQACEDYEQALEFTFRVHKSDLERIDALNGVVEDFDKFFYEYVYVILASGFRAKVAARLCPLLVDCKGDLDKMREIFKNESKIKAIADVYQMKSKWKELRESFTSIDSLMQLPRIGPIVKYHLARNIGVCSCAKPDKHMVRWLEEITGSKDEDDVHVITDAIAKKVNKKEGTVDFALWVWLSHSRGEEMECCNGGLALR</sequence>
<dbReference type="VEuPathDB" id="TrichDB:TVAG_434340"/>
<reference evidence="1" key="1">
    <citation type="submission" date="2006-10" db="EMBL/GenBank/DDBJ databases">
        <authorList>
            <person name="Amadeo P."/>
            <person name="Zhao Q."/>
            <person name="Wortman J."/>
            <person name="Fraser-Liggett C."/>
            <person name="Carlton J."/>
        </authorList>
    </citation>
    <scope>NUCLEOTIDE SEQUENCE</scope>
    <source>
        <strain evidence="1">G3</strain>
    </source>
</reference>